<dbReference type="PROSITE" id="PS51296">
    <property type="entry name" value="RIESKE"/>
    <property type="match status" value="1"/>
</dbReference>
<keyword evidence="2" id="KW-0479">Metal-binding</keyword>
<evidence type="ECO:0000256" key="3">
    <source>
        <dbReference type="ARBA" id="ARBA00023004"/>
    </source>
</evidence>
<dbReference type="EMBL" id="UINC01015161">
    <property type="protein sequence ID" value="SVA64046.1"/>
    <property type="molecule type" value="Genomic_DNA"/>
</dbReference>
<keyword evidence="3" id="KW-0408">Iron</keyword>
<sequence length="100" mass="10731">VVVDGRPVALVRIGERVHAIDDVCSHAEVSLSEGDVDVEECALECWKHGSLFDLETGEALTLPAIKPVAVHEASVDGDDVVVQLNETHRDGAHPDERAGR</sequence>
<name>A0A381XH25_9ZZZZ</name>
<feature type="domain" description="Rieske" evidence="5">
    <location>
        <begin position="1"/>
        <end position="82"/>
    </location>
</feature>
<proteinExistence type="predicted"/>
<evidence type="ECO:0000256" key="2">
    <source>
        <dbReference type="ARBA" id="ARBA00022723"/>
    </source>
</evidence>
<dbReference type="GO" id="GO:0046872">
    <property type="term" value="F:metal ion binding"/>
    <property type="evidence" value="ECO:0007669"/>
    <property type="project" value="UniProtKB-KW"/>
</dbReference>
<keyword evidence="4" id="KW-0411">Iron-sulfur</keyword>
<accession>A0A381XH25</accession>
<dbReference type="InterPro" id="IPR017941">
    <property type="entry name" value="Rieske_2Fe-2S"/>
</dbReference>
<dbReference type="PANTHER" id="PTHR21496">
    <property type="entry name" value="FERREDOXIN-RELATED"/>
    <property type="match status" value="1"/>
</dbReference>
<dbReference type="InterPro" id="IPR036922">
    <property type="entry name" value="Rieske_2Fe-2S_sf"/>
</dbReference>
<evidence type="ECO:0000256" key="1">
    <source>
        <dbReference type="ARBA" id="ARBA00022714"/>
    </source>
</evidence>
<dbReference type="GO" id="GO:0051537">
    <property type="term" value="F:2 iron, 2 sulfur cluster binding"/>
    <property type="evidence" value="ECO:0007669"/>
    <property type="project" value="UniProtKB-KW"/>
</dbReference>
<organism evidence="6">
    <name type="scientific">marine metagenome</name>
    <dbReference type="NCBI Taxonomy" id="408172"/>
    <lineage>
        <taxon>unclassified sequences</taxon>
        <taxon>metagenomes</taxon>
        <taxon>ecological metagenomes</taxon>
    </lineage>
</organism>
<gene>
    <name evidence="6" type="ORF">METZ01_LOCUS116900</name>
</gene>
<keyword evidence="1" id="KW-0001">2Fe-2S</keyword>
<reference evidence="6" key="1">
    <citation type="submission" date="2018-05" db="EMBL/GenBank/DDBJ databases">
        <authorList>
            <person name="Lanie J.A."/>
            <person name="Ng W.-L."/>
            <person name="Kazmierczak K.M."/>
            <person name="Andrzejewski T.M."/>
            <person name="Davidsen T.M."/>
            <person name="Wayne K.J."/>
            <person name="Tettelin H."/>
            <person name="Glass J.I."/>
            <person name="Rusch D."/>
            <person name="Podicherti R."/>
            <person name="Tsui H.-C.T."/>
            <person name="Winkler M.E."/>
        </authorList>
    </citation>
    <scope>NUCLEOTIDE SEQUENCE</scope>
</reference>
<evidence type="ECO:0000256" key="4">
    <source>
        <dbReference type="ARBA" id="ARBA00023014"/>
    </source>
</evidence>
<feature type="non-terminal residue" evidence="6">
    <location>
        <position position="1"/>
    </location>
</feature>
<dbReference type="Gene3D" id="2.102.10.10">
    <property type="entry name" value="Rieske [2Fe-2S] iron-sulphur domain"/>
    <property type="match status" value="1"/>
</dbReference>
<dbReference type="SUPFAM" id="SSF50022">
    <property type="entry name" value="ISP domain"/>
    <property type="match status" value="1"/>
</dbReference>
<protein>
    <recommendedName>
        <fullName evidence="5">Rieske domain-containing protein</fullName>
    </recommendedName>
</protein>
<evidence type="ECO:0000259" key="5">
    <source>
        <dbReference type="PROSITE" id="PS51296"/>
    </source>
</evidence>
<dbReference type="PANTHER" id="PTHR21496:SF23">
    <property type="entry name" value="3-PHENYLPROPIONATE_CINNAMIC ACID DIOXYGENASE FERREDOXIN SUBUNIT"/>
    <property type="match status" value="1"/>
</dbReference>
<dbReference type="Pfam" id="PF00355">
    <property type="entry name" value="Rieske"/>
    <property type="match status" value="1"/>
</dbReference>
<evidence type="ECO:0000313" key="6">
    <source>
        <dbReference type="EMBL" id="SVA64046.1"/>
    </source>
</evidence>
<dbReference type="AlphaFoldDB" id="A0A381XH25"/>